<feature type="transmembrane region" description="Helical" evidence="2">
    <location>
        <begin position="75"/>
        <end position="96"/>
    </location>
</feature>
<keyword evidence="2" id="KW-0472">Membrane</keyword>
<dbReference type="Pfam" id="PF03929">
    <property type="entry name" value="PepSY_TM"/>
    <property type="match status" value="1"/>
</dbReference>
<protein>
    <submittedName>
        <fullName evidence="3">PepSY domain-containing protein</fullName>
    </submittedName>
</protein>
<sequence length="567" mass="61734">MVLCRAASGACVARAAGGGSGKPPPRHVDRTHLTGERASGRASGWAGDRKRILTAPASPDDPGGLRLALNWFHTWFGLFAGGLLFLIFWTGTLAVFDREIDRWMMPDTRKAQAPEISADKLVPIAQQLAPDARNWTITLPDERIPVAQIMATPADGAPVSRYVDPEKLELLPDQGTLGGERFFYPYHFSLHIHAFGTGLILCALAAVIMVALCISGVVIHRKIFADFFTLRIVRKPQRTTLDLHNLSGVLALPFHLMIAFTGIAIFTYTYLPSAQMIVFASDPAAASGGWFGRPAAGEPDGPLVPLDMLRDKAAARWGGDRPKVLRVFHPGDANAYVEVQRPSARTISYRSGTRAWFDGASGEFLAATPYTGTIAAYEFLYGIHAIQFDHWTLRWLYFLSGLAGCLLIATGMLFWAQSRCKRHEKQGQRSARMVEALCAGLTSGLLIATLAFFIANRLLPLDMEGRAAMEAWIFHIVWTGAALHAFIRRETVWAEQAWAVAGGCLLALFLNAVTTGDALPLAIMHGLWSTAGVDLVLLASAAIAVWAALKLGRRHARKCKPAMRATG</sequence>
<dbReference type="OrthoDB" id="9776609at2"/>
<gene>
    <name evidence="3" type="ORF">D6851_14235</name>
</gene>
<dbReference type="InterPro" id="IPR005625">
    <property type="entry name" value="PepSY-ass_TM"/>
</dbReference>
<accession>A0A420EDZ2</accession>
<dbReference type="PANTHER" id="PTHR34219">
    <property type="entry name" value="IRON-REGULATED INNER MEMBRANE PROTEIN-RELATED"/>
    <property type="match status" value="1"/>
</dbReference>
<feature type="transmembrane region" description="Helical" evidence="2">
    <location>
        <begin position="498"/>
        <end position="515"/>
    </location>
</feature>
<name>A0A420EDZ2_9SPHN</name>
<feature type="compositionally biased region" description="Basic and acidic residues" evidence="1">
    <location>
        <begin position="26"/>
        <end position="39"/>
    </location>
</feature>
<comment type="caution">
    <text evidence="3">The sequence shown here is derived from an EMBL/GenBank/DDBJ whole genome shotgun (WGS) entry which is preliminary data.</text>
</comment>
<feature type="transmembrane region" description="Helical" evidence="2">
    <location>
        <begin position="395"/>
        <end position="415"/>
    </location>
</feature>
<keyword evidence="4" id="KW-1185">Reference proteome</keyword>
<feature type="transmembrane region" description="Helical" evidence="2">
    <location>
        <begin position="194"/>
        <end position="219"/>
    </location>
</feature>
<feature type="transmembrane region" description="Helical" evidence="2">
    <location>
        <begin position="467"/>
        <end position="486"/>
    </location>
</feature>
<dbReference type="EMBL" id="RAPF01000008">
    <property type="protein sequence ID" value="RKF18949.1"/>
    <property type="molecule type" value="Genomic_DNA"/>
</dbReference>
<dbReference type="AlphaFoldDB" id="A0A420EDZ2"/>
<dbReference type="PANTHER" id="PTHR34219:SF4">
    <property type="entry name" value="PEPSY DOMAIN-CONTAINING PROTEIN"/>
    <property type="match status" value="1"/>
</dbReference>
<proteinExistence type="predicted"/>
<evidence type="ECO:0000256" key="1">
    <source>
        <dbReference type="SAM" id="MobiDB-lite"/>
    </source>
</evidence>
<dbReference type="Proteomes" id="UP000284395">
    <property type="component" value="Unassembled WGS sequence"/>
</dbReference>
<feature type="region of interest" description="Disordered" evidence="1">
    <location>
        <begin position="14"/>
        <end position="43"/>
    </location>
</feature>
<keyword evidence="2" id="KW-0812">Transmembrane</keyword>
<feature type="transmembrane region" description="Helical" evidence="2">
    <location>
        <begin position="364"/>
        <end position="383"/>
    </location>
</feature>
<feature type="transmembrane region" description="Helical" evidence="2">
    <location>
        <begin position="436"/>
        <end position="455"/>
    </location>
</feature>
<feature type="transmembrane region" description="Helical" evidence="2">
    <location>
        <begin position="527"/>
        <end position="549"/>
    </location>
</feature>
<evidence type="ECO:0000313" key="4">
    <source>
        <dbReference type="Proteomes" id="UP000284395"/>
    </source>
</evidence>
<evidence type="ECO:0000313" key="3">
    <source>
        <dbReference type="EMBL" id="RKF18949.1"/>
    </source>
</evidence>
<keyword evidence="2" id="KW-1133">Transmembrane helix</keyword>
<evidence type="ECO:0000256" key="2">
    <source>
        <dbReference type="SAM" id="Phobius"/>
    </source>
</evidence>
<reference evidence="3 4" key="1">
    <citation type="submission" date="2018-09" db="EMBL/GenBank/DDBJ databases">
        <title>Altererythrobacter spongiae sp. nov., isolated from a marine sponge.</title>
        <authorList>
            <person name="Zhuang L."/>
            <person name="Luo L."/>
        </authorList>
    </citation>
    <scope>NUCLEOTIDE SEQUENCE [LARGE SCALE GENOMIC DNA]</scope>
    <source>
        <strain evidence="3 4">HN-Y73</strain>
    </source>
</reference>
<feature type="transmembrane region" description="Helical" evidence="2">
    <location>
        <begin position="250"/>
        <end position="271"/>
    </location>
</feature>
<organism evidence="3 4">
    <name type="scientific">Altericroceibacterium spongiae</name>
    <dbReference type="NCBI Taxonomy" id="2320269"/>
    <lineage>
        <taxon>Bacteria</taxon>
        <taxon>Pseudomonadati</taxon>
        <taxon>Pseudomonadota</taxon>
        <taxon>Alphaproteobacteria</taxon>
        <taxon>Sphingomonadales</taxon>
        <taxon>Erythrobacteraceae</taxon>
        <taxon>Altericroceibacterium</taxon>
    </lineage>
</organism>